<feature type="transmembrane region" description="Helical" evidence="1">
    <location>
        <begin position="79"/>
        <end position="99"/>
    </location>
</feature>
<name>A0A9E2S8P3_9BACT</name>
<feature type="transmembrane region" description="Helical" evidence="1">
    <location>
        <begin position="111"/>
        <end position="130"/>
    </location>
</feature>
<feature type="transmembrane region" description="Helical" evidence="1">
    <location>
        <begin position="9"/>
        <end position="29"/>
    </location>
</feature>
<protein>
    <recommendedName>
        <fullName evidence="4">YfhO family protein</fullName>
    </recommendedName>
</protein>
<dbReference type="Proteomes" id="UP000812270">
    <property type="component" value="Unassembled WGS sequence"/>
</dbReference>
<evidence type="ECO:0000313" key="2">
    <source>
        <dbReference type="EMBL" id="MBV4356968.1"/>
    </source>
</evidence>
<organism evidence="2 3">
    <name type="scientific">Pinibacter aurantiacus</name>
    <dbReference type="NCBI Taxonomy" id="2851599"/>
    <lineage>
        <taxon>Bacteria</taxon>
        <taxon>Pseudomonadati</taxon>
        <taxon>Bacteroidota</taxon>
        <taxon>Chitinophagia</taxon>
        <taxon>Chitinophagales</taxon>
        <taxon>Chitinophagaceae</taxon>
        <taxon>Pinibacter</taxon>
    </lineage>
</organism>
<feature type="transmembrane region" description="Helical" evidence="1">
    <location>
        <begin position="175"/>
        <end position="208"/>
    </location>
</feature>
<keyword evidence="3" id="KW-1185">Reference proteome</keyword>
<accession>A0A9E2S8P3</accession>
<feature type="transmembrane region" description="Helical" evidence="1">
    <location>
        <begin position="214"/>
        <end position="236"/>
    </location>
</feature>
<dbReference type="InterPro" id="IPR045691">
    <property type="entry name" value="DUF6056"/>
</dbReference>
<feature type="transmembrane region" description="Helical" evidence="1">
    <location>
        <begin position="329"/>
        <end position="347"/>
    </location>
</feature>
<proteinExistence type="predicted"/>
<evidence type="ECO:0000313" key="3">
    <source>
        <dbReference type="Proteomes" id="UP000812270"/>
    </source>
</evidence>
<dbReference type="EMBL" id="JAHSPG010000003">
    <property type="protein sequence ID" value="MBV4356968.1"/>
    <property type="molecule type" value="Genomic_DNA"/>
</dbReference>
<evidence type="ECO:0000256" key="1">
    <source>
        <dbReference type="SAM" id="Phobius"/>
    </source>
</evidence>
<reference evidence="2" key="1">
    <citation type="submission" date="2021-06" db="EMBL/GenBank/DDBJ databases">
        <authorList>
            <person name="Huq M.A."/>
        </authorList>
    </citation>
    <scope>NUCLEOTIDE SEQUENCE</scope>
    <source>
        <strain evidence="2">MAH-26</strain>
    </source>
</reference>
<dbReference type="Pfam" id="PF19528">
    <property type="entry name" value="DUF6056"/>
    <property type="match status" value="1"/>
</dbReference>
<keyword evidence="1" id="KW-0472">Membrane</keyword>
<dbReference type="AlphaFoldDB" id="A0A9E2S8P3"/>
<keyword evidence="1" id="KW-0812">Transmembrane</keyword>
<keyword evidence="1" id="KW-1133">Transmembrane helix</keyword>
<comment type="caution">
    <text evidence="2">The sequence shown here is derived from an EMBL/GenBank/DDBJ whole genome shotgun (WGS) entry which is preliminary data.</text>
</comment>
<feature type="transmembrane region" description="Helical" evidence="1">
    <location>
        <begin position="299"/>
        <end position="317"/>
    </location>
</feature>
<gene>
    <name evidence="2" type="ORF">KTO63_07425</name>
</gene>
<dbReference type="RefSeq" id="WP_217790598.1">
    <property type="nucleotide sequence ID" value="NZ_JAHSPG010000003.1"/>
</dbReference>
<sequence>MKVKSVRLLPWLSIAVLLIPLIVLCFFNHPSADDYVGAGVCRDGLFFQKYRDLYLYWQGRYFSQALGMYGSFIEVNYNLYWLHPIVLFILTLWGIYFLLSQLLRYLFKVHLSFSLKLLATFLFFFLNFFVQPSMAESVYWLSSSLGYYLAFTLLLFWLGLFISYNYNNGKRKTDLFLLAILSFLICGSNELIAIALVLFCIVGCLFSYRLKKSMRPVAAILLITMVATALEIFSPGSTSRSTVIGKKDLVKIIFSFCYWGSQVYISILKEPLSWASAAAAVLLGTRYRESVHTNIKRNGWLHLFLIFFSIICISPILYGSNGSMPLRMLNNVVSMQLLLLLAECFLLGTLIRSSEITAILQAAKFKTAYFYALSAILLLSSTFTFNLYDNLIQGFFYDKMMSHNEYLKKTNDALYEEKVIRNYSTFVEEEIKNYPALNKEVFIQKAKQLPSFLFFYNDFENQQTEKVFLNKYYR</sequence>
<evidence type="ECO:0008006" key="4">
    <source>
        <dbReference type="Google" id="ProtNLM"/>
    </source>
</evidence>
<feature type="transmembrane region" description="Helical" evidence="1">
    <location>
        <begin position="368"/>
        <end position="388"/>
    </location>
</feature>
<feature type="transmembrane region" description="Helical" evidence="1">
    <location>
        <begin position="145"/>
        <end position="163"/>
    </location>
</feature>